<dbReference type="InterPro" id="IPR037201">
    <property type="entry name" value="CacyBP_N"/>
</dbReference>
<dbReference type="PROSITE" id="PS51048">
    <property type="entry name" value="SGS"/>
    <property type="match status" value="1"/>
</dbReference>
<dbReference type="InterPro" id="IPR007699">
    <property type="entry name" value="SGS_dom"/>
</dbReference>
<dbReference type="SUPFAM" id="SSF46689">
    <property type="entry name" value="Homeodomain-like"/>
    <property type="match status" value="1"/>
</dbReference>
<keyword evidence="8" id="KW-0007">Acetylation</keyword>
<dbReference type="GO" id="GO:0005737">
    <property type="term" value="C:cytoplasm"/>
    <property type="evidence" value="ECO:0007669"/>
    <property type="project" value="UniProtKB-SubCell"/>
</dbReference>
<evidence type="ECO:0000256" key="2">
    <source>
        <dbReference type="ARBA" id="ARBA00004496"/>
    </source>
</evidence>
<keyword evidence="6" id="KW-0677">Repeat</keyword>
<protein>
    <recommendedName>
        <fullName evidence="3">Calcyclin-binding protein</fullName>
    </recommendedName>
</protein>
<dbReference type="FunFam" id="1.10.10.60:FF:000010">
    <property type="entry name" value="Transcriptional activator Myb isoform A"/>
    <property type="match status" value="1"/>
</dbReference>
<keyword evidence="4" id="KW-0963">Cytoplasm</keyword>
<dbReference type="InterPro" id="IPR001005">
    <property type="entry name" value="SANT/Myb"/>
</dbReference>
<proteinExistence type="predicted"/>
<evidence type="ECO:0000259" key="19">
    <source>
        <dbReference type="PROSITE" id="PS51294"/>
    </source>
</evidence>
<evidence type="ECO:0000259" key="18">
    <source>
        <dbReference type="PROSITE" id="PS51293"/>
    </source>
</evidence>
<dbReference type="EMBL" id="JAHUZN010000010">
    <property type="protein sequence ID" value="KAG8482301.1"/>
    <property type="molecule type" value="Genomic_DNA"/>
</dbReference>
<dbReference type="Gene3D" id="1.10.10.60">
    <property type="entry name" value="Homeodomain-like"/>
    <property type="match status" value="2"/>
</dbReference>
<feature type="domain" description="Myb-like" evidence="15">
    <location>
        <begin position="443"/>
        <end position="493"/>
    </location>
</feature>
<dbReference type="PROSITE" id="PS50090">
    <property type="entry name" value="MYB_LIKE"/>
    <property type="match status" value="2"/>
</dbReference>
<keyword evidence="11" id="KW-0804">Transcription</keyword>
<evidence type="ECO:0000259" key="15">
    <source>
        <dbReference type="PROSITE" id="PS50090"/>
    </source>
</evidence>
<dbReference type="FunFam" id="2.60.40.790:FF:000040">
    <property type="entry name" value="Calcyclin binding protein"/>
    <property type="match status" value="1"/>
</dbReference>
<dbReference type="SUPFAM" id="SSF140106">
    <property type="entry name" value="Calcyclin-binding protein-like"/>
    <property type="match status" value="1"/>
</dbReference>
<dbReference type="PROSITE" id="PS51293">
    <property type="entry name" value="SANT"/>
    <property type="match status" value="1"/>
</dbReference>
<dbReference type="AlphaFoldDB" id="A0A8J6CT11"/>
<evidence type="ECO:0000256" key="1">
    <source>
        <dbReference type="ARBA" id="ARBA00004123"/>
    </source>
</evidence>
<evidence type="ECO:0000256" key="4">
    <source>
        <dbReference type="ARBA" id="ARBA00022490"/>
    </source>
</evidence>
<keyword evidence="5" id="KW-0597">Phosphoprotein</keyword>
<feature type="domain" description="Myb-like" evidence="15">
    <location>
        <begin position="391"/>
        <end position="442"/>
    </location>
</feature>
<feature type="compositionally biased region" description="Basic residues" evidence="14">
    <location>
        <begin position="491"/>
        <end position="502"/>
    </location>
</feature>
<evidence type="ECO:0000256" key="9">
    <source>
        <dbReference type="ARBA" id="ARBA00023015"/>
    </source>
</evidence>
<dbReference type="GO" id="GO:0003677">
    <property type="term" value="F:DNA binding"/>
    <property type="evidence" value="ECO:0007669"/>
    <property type="project" value="UniProtKB-KW"/>
</dbReference>
<feature type="domain" description="CS" evidence="17">
    <location>
        <begin position="73"/>
        <end position="163"/>
    </location>
</feature>
<feature type="domain" description="SANT" evidence="18">
    <location>
        <begin position="446"/>
        <end position="497"/>
    </location>
</feature>
<dbReference type="SUPFAM" id="SSF49764">
    <property type="entry name" value="HSP20-like chaperones"/>
    <property type="match status" value="1"/>
</dbReference>
<dbReference type="InterPro" id="IPR007052">
    <property type="entry name" value="CS_dom"/>
</dbReference>
<comment type="subcellular location">
    <subcellularLocation>
        <location evidence="2">Cytoplasm</location>
    </subcellularLocation>
    <subcellularLocation>
        <location evidence="1">Nucleus</location>
    </subcellularLocation>
</comment>
<keyword evidence="12" id="KW-0539">Nucleus</keyword>
<gene>
    <name evidence="20" type="ORF">CXB51_027318</name>
</gene>
<dbReference type="Proteomes" id="UP000701853">
    <property type="component" value="Chromosome 10"/>
</dbReference>
<evidence type="ECO:0000313" key="21">
    <source>
        <dbReference type="Proteomes" id="UP000701853"/>
    </source>
</evidence>
<comment type="function">
    <text evidence="13">May be involved in calcium-dependent ubiquitination and subsequent proteasomal degradation of target proteins. Probably serves as a molecular bridge in ubiquitin E3 complexes. Participates in the ubiquitin-mediated degradation of beta-catenin (CTNNB1).</text>
</comment>
<evidence type="ECO:0000259" key="17">
    <source>
        <dbReference type="PROSITE" id="PS51203"/>
    </source>
</evidence>
<keyword evidence="10" id="KW-0238">DNA-binding</keyword>
<evidence type="ECO:0000256" key="3">
    <source>
        <dbReference type="ARBA" id="ARBA00015702"/>
    </source>
</evidence>
<dbReference type="OrthoDB" id="2143914at2759"/>
<accession>A0A8J6CT11</accession>
<dbReference type="Pfam" id="PF04969">
    <property type="entry name" value="CS"/>
    <property type="match status" value="1"/>
</dbReference>
<keyword evidence="7" id="KW-0833">Ubl conjugation pathway</keyword>
<dbReference type="PROSITE" id="PS51294">
    <property type="entry name" value="HTH_MYB"/>
    <property type="match status" value="2"/>
</dbReference>
<dbReference type="CDD" id="cd00167">
    <property type="entry name" value="SANT"/>
    <property type="match status" value="2"/>
</dbReference>
<evidence type="ECO:0000259" key="16">
    <source>
        <dbReference type="PROSITE" id="PS51048"/>
    </source>
</evidence>
<dbReference type="CDD" id="cd06468">
    <property type="entry name" value="p23_CacyBP"/>
    <property type="match status" value="1"/>
</dbReference>
<dbReference type="PANTHER" id="PTHR47686:SF1">
    <property type="entry name" value="CALCYCLIN-BINDING PROTEIN"/>
    <property type="match status" value="1"/>
</dbReference>
<comment type="caution">
    <text evidence="20">The sequence shown here is derived from an EMBL/GenBank/DDBJ whole genome shotgun (WGS) entry which is preliminary data.</text>
</comment>
<evidence type="ECO:0000256" key="7">
    <source>
        <dbReference type="ARBA" id="ARBA00022786"/>
    </source>
</evidence>
<evidence type="ECO:0000256" key="11">
    <source>
        <dbReference type="ARBA" id="ARBA00023163"/>
    </source>
</evidence>
<dbReference type="InterPro" id="IPR017884">
    <property type="entry name" value="SANT_dom"/>
</dbReference>
<dbReference type="GO" id="GO:0006950">
    <property type="term" value="P:response to stress"/>
    <property type="evidence" value="ECO:0007669"/>
    <property type="project" value="UniProtKB-ARBA"/>
</dbReference>
<reference evidence="20 21" key="1">
    <citation type="journal article" date="2021" name="bioRxiv">
        <title>The Gossypium anomalum genome as a resource for cotton improvement and evolutionary analysis of hybrid incompatibility.</title>
        <authorList>
            <person name="Grover C.E."/>
            <person name="Yuan D."/>
            <person name="Arick M.A."/>
            <person name="Miller E.R."/>
            <person name="Hu G."/>
            <person name="Peterson D.G."/>
            <person name="Wendel J.F."/>
            <person name="Udall J.A."/>
        </authorList>
    </citation>
    <scope>NUCLEOTIDE SEQUENCE [LARGE SCALE GENOMIC DNA]</scope>
    <source>
        <strain evidence="20">JFW-Udall</strain>
        <tissue evidence="20">Leaf</tissue>
    </source>
</reference>
<keyword evidence="9" id="KW-0805">Transcription regulation</keyword>
<dbReference type="Pfam" id="PF09032">
    <property type="entry name" value="Siah-Interact_N"/>
    <property type="match status" value="1"/>
</dbReference>
<evidence type="ECO:0000256" key="14">
    <source>
        <dbReference type="SAM" id="MobiDB-lite"/>
    </source>
</evidence>
<evidence type="ECO:0000256" key="10">
    <source>
        <dbReference type="ARBA" id="ARBA00023125"/>
    </source>
</evidence>
<dbReference type="Pfam" id="PF13921">
    <property type="entry name" value="Myb_DNA-bind_6"/>
    <property type="match status" value="1"/>
</dbReference>
<evidence type="ECO:0000256" key="13">
    <source>
        <dbReference type="ARBA" id="ARBA00025145"/>
    </source>
</evidence>
<dbReference type="Gene3D" id="2.60.40.790">
    <property type="match status" value="1"/>
</dbReference>
<dbReference type="SMART" id="SM00717">
    <property type="entry name" value="SANT"/>
    <property type="match status" value="2"/>
</dbReference>
<dbReference type="GO" id="GO:0044548">
    <property type="term" value="F:S100 protein binding"/>
    <property type="evidence" value="ECO:0007669"/>
    <property type="project" value="InterPro"/>
</dbReference>
<dbReference type="GO" id="GO:0005634">
    <property type="term" value="C:nucleus"/>
    <property type="evidence" value="ECO:0007669"/>
    <property type="project" value="UniProtKB-SubCell"/>
</dbReference>
<evidence type="ECO:0000256" key="8">
    <source>
        <dbReference type="ARBA" id="ARBA00022990"/>
    </source>
</evidence>
<evidence type="ECO:0000256" key="12">
    <source>
        <dbReference type="ARBA" id="ARBA00023242"/>
    </source>
</evidence>
<evidence type="ECO:0000256" key="5">
    <source>
        <dbReference type="ARBA" id="ARBA00022553"/>
    </source>
</evidence>
<dbReference type="PANTHER" id="PTHR47686">
    <property type="entry name" value="SGS DOMAIN-CONTAINING PROTEIN"/>
    <property type="match status" value="1"/>
</dbReference>
<feature type="domain" description="HTH myb-type" evidence="19">
    <location>
        <begin position="447"/>
        <end position="497"/>
    </location>
</feature>
<sequence length="802" mass="90915">MAEELTLDLEELRQLQSIAKRPRTLSLISSEICNLEKTLKENENRASPVTAPQIPPPISTSVKTPVNPALSYVTLASFSWDQDNDKVKIYVSLEGVEQEKIQTEFKPMSFDVKFHDVQGKNYRCAVPKLNKEIEPEKCKVMVKPTRVIITLFKASKGNWTDLQYKEDKLKPNLDKERDPMAGIMDLMKNMYEEGDEEMKRTIAKAWTDARSGKTNDPLKVSKAGRRDLCLDKRNGNIKKSLFMEEVRGRRVAFGYGNLLCNNNCKPSLCKSSPPLSAIDRFLWGQTQSLPSHSQAAHQRPYSIQNKVKINKGAVLGSTADALLRGFSFPSDAIGGYLPRQTNLEESFLDGLFVDGEILALTEDKNPNTKMKASMKGDFPKGVVKRNKKVASAALIKGQWTDDEDRKLIRLVKQYGVRKWAQIAESLVGRAGKQCRERWHNHLRPDIKKDSWSEEEERILIEAHAKVGNRWAEIAKFIPGRTENAIKNHWNATKRRQNSRKKNKQNDNQNGKPQSSILQDYIRSQNLNTPTNVFPPEPSESDDSYPLVAQIYDDELMFMQNFFANNKNTIHPSLDYSQTGNPAEVFKSVHVVDHNLSKGSSTIDCPTFADTRFSFSSSIQEPNNEPRTTYLFSDLYLSRLLNGATTSSFPNDHGYYNGDVNTNLLSEQASSDGRKEMDLIEMLKPKLDKERDPMAGIMDLMKNVHKEGDDEMKRTIAKAWTDARSGKTNDPLKGYFQGPSLNVSKVAWLLLCRLIEYPNPNNLLTFPLMYHKEELSQHAARAEVLQTLLFLLLVLGVEQGSVF</sequence>
<evidence type="ECO:0000256" key="6">
    <source>
        <dbReference type="ARBA" id="ARBA00022737"/>
    </source>
</evidence>
<evidence type="ECO:0000313" key="20">
    <source>
        <dbReference type="EMBL" id="KAG8482301.1"/>
    </source>
</evidence>
<organism evidence="20 21">
    <name type="scientific">Gossypium anomalum</name>
    <dbReference type="NCBI Taxonomy" id="47600"/>
    <lineage>
        <taxon>Eukaryota</taxon>
        <taxon>Viridiplantae</taxon>
        <taxon>Streptophyta</taxon>
        <taxon>Embryophyta</taxon>
        <taxon>Tracheophyta</taxon>
        <taxon>Spermatophyta</taxon>
        <taxon>Magnoliopsida</taxon>
        <taxon>eudicotyledons</taxon>
        <taxon>Gunneridae</taxon>
        <taxon>Pentapetalae</taxon>
        <taxon>rosids</taxon>
        <taxon>malvids</taxon>
        <taxon>Malvales</taxon>
        <taxon>Malvaceae</taxon>
        <taxon>Malvoideae</taxon>
        <taxon>Gossypium</taxon>
    </lineage>
</organism>
<dbReference type="InterPro" id="IPR017930">
    <property type="entry name" value="Myb_dom"/>
</dbReference>
<feature type="domain" description="HTH myb-type" evidence="19">
    <location>
        <begin position="391"/>
        <end position="446"/>
    </location>
</feature>
<dbReference type="GO" id="GO:0031625">
    <property type="term" value="F:ubiquitin protein ligase binding"/>
    <property type="evidence" value="ECO:0007669"/>
    <property type="project" value="InterPro"/>
</dbReference>
<dbReference type="GO" id="GO:0015631">
    <property type="term" value="F:tubulin binding"/>
    <property type="evidence" value="ECO:0007669"/>
    <property type="project" value="InterPro"/>
</dbReference>
<dbReference type="InterPro" id="IPR008978">
    <property type="entry name" value="HSP20-like_chaperone"/>
</dbReference>
<feature type="region of interest" description="Disordered" evidence="14">
    <location>
        <begin position="488"/>
        <end position="514"/>
    </location>
</feature>
<dbReference type="InterPro" id="IPR015120">
    <property type="entry name" value="Siah-Interact_N"/>
</dbReference>
<dbReference type="InterPro" id="IPR009057">
    <property type="entry name" value="Homeodomain-like_sf"/>
</dbReference>
<dbReference type="InterPro" id="IPR037893">
    <property type="entry name" value="CS_CacyBP"/>
</dbReference>
<feature type="domain" description="SGS" evidence="16">
    <location>
        <begin position="148"/>
        <end position="241"/>
    </location>
</feature>
<keyword evidence="21" id="KW-1185">Reference proteome</keyword>
<dbReference type="PROSITE" id="PS51203">
    <property type="entry name" value="CS"/>
    <property type="match status" value="1"/>
</dbReference>
<name>A0A8J6CT11_9ROSI</name>